<reference evidence="1" key="1">
    <citation type="journal article" date="2023" name="Genome Biol. Evol.">
        <title>Long-read-based Genome Assembly of Drosophila gunungcola Reveals Fewer Chemosensory Genes in Flower-breeding Species.</title>
        <authorList>
            <person name="Negi A."/>
            <person name="Liao B.Y."/>
            <person name="Yeh S.D."/>
        </authorList>
    </citation>
    <scope>NUCLEOTIDE SEQUENCE</scope>
    <source>
        <strain evidence="1">Sukarami</strain>
    </source>
</reference>
<sequence length="49" mass="5662">MRCNRSRSRSKSRSSNSNIIIVNWLCERHLEFPQNTCRAFGPNPLSLGQ</sequence>
<proteinExistence type="predicted"/>
<dbReference type="EMBL" id="JAMKOV010000001">
    <property type="protein sequence ID" value="KAI8044397.1"/>
    <property type="molecule type" value="Genomic_DNA"/>
</dbReference>
<dbReference type="Proteomes" id="UP001059596">
    <property type="component" value="Chromosome 3R"/>
</dbReference>
<gene>
    <name evidence="1" type="ORF">M5D96_000555</name>
</gene>
<protein>
    <submittedName>
        <fullName evidence="1">Uncharacterized protein</fullName>
    </submittedName>
</protein>
<organism evidence="1 2">
    <name type="scientific">Drosophila gunungcola</name>
    <name type="common">fruit fly</name>
    <dbReference type="NCBI Taxonomy" id="103775"/>
    <lineage>
        <taxon>Eukaryota</taxon>
        <taxon>Metazoa</taxon>
        <taxon>Ecdysozoa</taxon>
        <taxon>Arthropoda</taxon>
        <taxon>Hexapoda</taxon>
        <taxon>Insecta</taxon>
        <taxon>Pterygota</taxon>
        <taxon>Neoptera</taxon>
        <taxon>Endopterygota</taxon>
        <taxon>Diptera</taxon>
        <taxon>Brachycera</taxon>
        <taxon>Muscomorpha</taxon>
        <taxon>Ephydroidea</taxon>
        <taxon>Drosophilidae</taxon>
        <taxon>Drosophila</taxon>
        <taxon>Sophophora</taxon>
    </lineage>
</organism>
<keyword evidence="2" id="KW-1185">Reference proteome</keyword>
<dbReference type="AlphaFoldDB" id="A0A9P9YWJ2"/>
<evidence type="ECO:0000313" key="1">
    <source>
        <dbReference type="EMBL" id="KAI8044397.1"/>
    </source>
</evidence>
<evidence type="ECO:0000313" key="2">
    <source>
        <dbReference type="Proteomes" id="UP001059596"/>
    </source>
</evidence>
<comment type="caution">
    <text evidence="1">The sequence shown here is derived from an EMBL/GenBank/DDBJ whole genome shotgun (WGS) entry which is preliminary data.</text>
</comment>
<name>A0A9P9YWJ2_9MUSC</name>
<accession>A0A9P9YWJ2</accession>